<reference evidence="2" key="1">
    <citation type="submission" date="2016-06" db="EMBL/GenBank/DDBJ databases">
        <title>Draft Genome sequence of the fungus Inonotus baumii.</title>
        <authorList>
            <person name="Zhu H."/>
            <person name="Lin W."/>
        </authorList>
    </citation>
    <scope>NUCLEOTIDE SEQUENCE</scope>
    <source>
        <strain evidence="2">821</strain>
    </source>
</reference>
<feature type="compositionally biased region" description="Acidic residues" evidence="1">
    <location>
        <begin position="55"/>
        <end position="67"/>
    </location>
</feature>
<dbReference type="AlphaFoldDB" id="A0A9Q5HZM1"/>
<organism evidence="2 3">
    <name type="scientific">Sanghuangporus baumii</name>
    <name type="common">Phellinus baumii</name>
    <dbReference type="NCBI Taxonomy" id="108892"/>
    <lineage>
        <taxon>Eukaryota</taxon>
        <taxon>Fungi</taxon>
        <taxon>Dikarya</taxon>
        <taxon>Basidiomycota</taxon>
        <taxon>Agaricomycotina</taxon>
        <taxon>Agaricomycetes</taxon>
        <taxon>Hymenochaetales</taxon>
        <taxon>Hymenochaetaceae</taxon>
        <taxon>Sanghuangporus</taxon>
    </lineage>
</organism>
<dbReference type="OrthoDB" id="3208495at2759"/>
<accession>A0A9Q5HZM1</accession>
<evidence type="ECO:0000313" key="2">
    <source>
        <dbReference type="EMBL" id="OCB88814.1"/>
    </source>
</evidence>
<evidence type="ECO:0000256" key="1">
    <source>
        <dbReference type="SAM" id="MobiDB-lite"/>
    </source>
</evidence>
<gene>
    <name evidence="2" type="ORF">A7U60_g4039</name>
</gene>
<dbReference type="Proteomes" id="UP000757232">
    <property type="component" value="Unassembled WGS sequence"/>
</dbReference>
<dbReference type="EMBL" id="LNZH02000170">
    <property type="protein sequence ID" value="OCB88814.1"/>
    <property type="molecule type" value="Genomic_DNA"/>
</dbReference>
<feature type="compositionally biased region" description="Basic residues" evidence="1">
    <location>
        <begin position="31"/>
        <end position="41"/>
    </location>
</feature>
<evidence type="ECO:0000313" key="3">
    <source>
        <dbReference type="Proteomes" id="UP000757232"/>
    </source>
</evidence>
<comment type="caution">
    <text evidence="2">The sequence shown here is derived from an EMBL/GenBank/DDBJ whole genome shotgun (WGS) entry which is preliminary data.</text>
</comment>
<feature type="region of interest" description="Disordered" evidence="1">
    <location>
        <begin position="96"/>
        <end position="121"/>
    </location>
</feature>
<keyword evidence="3" id="KW-1185">Reference proteome</keyword>
<feature type="region of interest" description="Disordered" evidence="1">
    <location>
        <begin position="1"/>
        <end position="77"/>
    </location>
</feature>
<protein>
    <submittedName>
        <fullName evidence="2">Uncharacterized protein</fullName>
    </submittedName>
</protein>
<sequence length="245" mass="28139">MNDDDVDSSSGRHSKVNEATVPLLSATGRPVRPRMLPKRYRQLSPPKNVQQREPDPEEDILVWDDSDACQCADSESNQEPRFDVFRTDRDKFGLQKVFRRERPPSSSDSDTVSPEAEHRNPYHPIPNYSAYRMFKWFLSNSATKSFADFKRLQLILSDPKFHAEDFVDVDLAMVNRRLADSSLDDDGWIKVPVTISVPLGHLSDDAPKSVDFYVEGFMYQPLIAVIQSVLRKDDATNFCYEPYQM</sequence>
<name>A0A9Q5HZM1_SANBA</name>
<proteinExistence type="predicted"/>